<gene>
    <name evidence="1" type="primary">NCL1_51054</name>
    <name evidence="1" type="ORF">TNCV_3369781</name>
</gene>
<dbReference type="AlphaFoldDB" id="A0A8X6R791"/>
<evidence type="ECO:0000313" key="2">
    <source>
        <dbReference type="Proteomes" id="UP000887159"/>
    </source>
</evidence>
<name>A0A8X6R791_TRICX</name>
<sequence length="98" mass="10907">MARRKGLSPDFDEDIRLNESDCEESKEKNIIDYIPVNPDRYIATDGTEGIPHNSNVPGRFATRNVLQQSSGPTSFEKTMSTRGVATAVSKIRAKNVHE</sequence>
<comment type="caution">
    <text evidence="1">The sequence shown here is derived from an EMBL/GenBank/DDBJ whole genome shotgun (WGS) entry which is preliminary data.</text>
</comment>
<proteinExistence type="predicted"/>
<accession>A0A8X6R791</accession>
<reference evidence="1" key="1">
    <citation type="submission" date="2020-08" db="EMBL/GenBank/DDBJ databases">
        <title>Multicomponent nature underlies the extraordinary mechanical properties of spider dragline silk.</title>
        <authorList>
            <person name="Kono N."/>
            <person name="Nakamura H."/>
            <person name="Mori M."/>
            <person name="Yoshida Y."/>
            <person name="Ohtoshi R."/>
            <person name="Malay A.D."/>
            <person name="Moran D.A.P."/>
            <person name="Tomita M."/>
            <person name="Numata K."/>
            <person name="Arakawa K."/>
        </authorList>
    </citation>
    <scope>NUCLEOTIDE SEQUENCE</scope>
</reference>
<keyword evidence="2" id="KW-1185">Reference proteome</keyword>
<dbReference type="EMBL" id="BMAU01021033">
    <property type="protein sequence ID" value="GFX87409.1"/>
    <property type="molecule type" value="Genomic_DNA"/>
</dbReference>
<evidence type="ECO:0000313" key="1">
    <source>
        <dbReference type="EMBL" id="GFX87409.1"/>
    </source>
</evidence>
<dbReference type="Proteomes" id="UP000887159">
    <property type="component" value="Unassembled WGS sequence"/>
</dbReference>
<protein>
    <submittedName>
        <fullName evidence="1">Uncharacterized protein</fullName>
    </submittedName>
</protein>
<organism evidence="1 2">
    <name type="scientific">Trichonephila clavipes</name>
    <name type="common">Golden silk orbweaver</name>
    <name type="synonym">Nephila clavipes</name>
    <dbReference type="NCBI Taxonomy" id="2585209"/>
    <lineage>
        <taxon>Eukaryota</taxon>
        <taxon>Metazoa</taxon>
        <taxon>Ecdysozoa</taxon>
        <taxon>Arthropoda</taxon>
        <taxon>Chelicerata</taxon>
        <taxon>Arachnida</taxon>
        <taxon>Araneae</taxon>
        <taxon>Araneomorphae</taxon>
        <taxon>Entelegynae</taxon>
        <taxon>Araneoidea</taxon>
        <taxon>Nephilidae</taxon>
        <taxon>Trichonephila</taxon>
    </lineage>
</organism>